<sequence>MTILLSIISLAGMARTLVAVGTSSDADMFRTTVAAAPRSTCTSSFSAGGGAAGLAGAIGAADPAVVPAVVLACGSGGAAAGAGWTVGGVAAGEFDGSPSAVARAPAVGSGL</sequence>
<keyword evidence="2" id="KW-1185">Reference proteome</keyword>
<comment type="caution">
    <text evidence="1">The sequence shown here is derived from an EMBL/GenBank/DDBJ whole genome shotgun (WGS) entry which is preliminary data.</text>
</comment>
<name>A0A7I9XZC4_9MYCO</name>
<evidence type="ECO:0000313" key="2">
    <source>
        <dbReference type="Proteomes" id="UP000465361"/>
    </source>
</evidence>
<dbReference type="EMBL" id="BLKW01000004">
    <property type="protein sequence ID" value="GFG75077.1"/>
    <property type="molecule type" value="Genomic_DNA"/>
</dbReference>
<accession>A0A7I9XZC4</accession>
<dbReference type="AlphaFoldDB" id="A0A7I9XZC4"/>
<evidence type="ECO:0000313" key="1">
    <source>
        <dbReference type="EMBL" id="GFG75077.1"/>
    </source>
</evidence>
<reference evidence="1 2" key="1">
    <citation type="journal article" date="2019" name="Emerg. Microbes Infect.">
        <title>Comprehensive subspecies identification of 175 nontuberculous mycobacteria species based on 7547 genomic profiles.</title>
        <authorList>
            <person name="Matsumoto Y."/>
            <person name="Kinjo T."/>
            <person name="Motooka D."/>
            <person name="Nabeya D."/>
            <person name="Jung N."/>
            <person name="Uechi K."/>
            <person name="Horii T."/>
            <person name="Iida T."/>
            <person name="Fujita J."/>
            <person name="Nakamura S."/>
        </authorList>
    </citation>
    <scope>NUCLEOTIDE SEQUENCE [LARGE SCALE GENOMIC DNA]</scope>
    <source>
        <strain evidence="1 2">JCM 17322</strain>
    </source>
</reference>
<protein>
    <submittedName>
        <fullName evidence="1">Uncharacterized protein</fullName>
    </submittedName>
</protein>
<gene>
    <name evidence="1" type="ORF">MBOT_24420</name>
</gene>
<dbReference type="Proteomes" id="UP000465361">
    <property type="component" value="Unassembled WGS sequence"/>
</dbReference>
<organism evidence="1 2">
    <name type="scientific">Mycobacterium botniense</name>
    <dbReference type="NCBI Taxonomy" id="84962"/>
    <lineage>
        <taxon>Bacteria</taxon>
        <taxon>Bacillati</taxon>
        <taxon>Actinomycetota</taxon>
        <taxon>Actinomycetes</taxon>
        <taxon>Mycobacteriales</taxon>
        <taxon>Mycobacteriaceae</taxon>
        <taxon>Mycobacterium</taxon>
    </lineage>
</organism>
<proteinExistence type="predicted"/>